<evidence type="ECO:0000256" key="1">
    <source>
        <dbReference type="SAM" id="MobiDB-lite"/>
    </source>
</evidence>
<reference evidence="2" key="1">
    <citation type="journal article" date="2022" name="Int. J. Mol. Sci.">
        <title>Draft Genome of Tanacetum Coccineum: Genomic Comparison of Closely Related Tanacetum-Family Plants.</title>
        <authorList>
            <person name="Yamashiro T."/>
            <person name="Shiraishi A."/>
            <person name="Nakayama K."/>
            <person name="Satake H."/>
        </authorList>
    </citation>
    <scope>NUCLEOTIDE SEQUENCE</scope>
</reference>
<evidence type="ECO:0000313" key="2">
    <source>
        <dbReference type="EMBL" id="GJU03796.1"/>
    </source>
</evidence>
<accession>A0ABQ5IUN6</accession>
<feature type="region of interest" description="Disordered" evidence="1">
    <location>
        <begin position="1"/>
        <end position="59"/>
    </location>
</feature>
<feature type="compositionally biased region" description="Polar residues" evidence="1">
    <location>
        <begin position="19"/>
        <end position="36"/>
    </location>
</feature>
<sequence length="140" mass="15690">MTLTYQDHSPRERSGLGTMKQTNPKTQESLSKSVSGPVTVCGTEPVTSSVPTEAKNSKQDSKIDELTKLVQMLMDEKINSKLARPKPLQKPKLKFQIFYDHVNPITRRTINQSAGGKLRDLNAEESWALLEDLALYDNES</sequence>
<evidence type="ECO:0000313" key="3">
    <source>
        <dbReference type="Proteomes" id="UP001151760"/>
    </source>
</evidence>
<protein>
    <submittedName>
        <fullName evidence="2">Uncharacterized protein</fullName>
    </submittedName>
</protein>
<dbReference type="Proteomes" id="UP001151760">
    <property type="component" value="Unassembled WGS sequence"/>
</dbReference>
<gene>
    <name evidence="2" type="ORF">Tco_1114134</name>
</gene>
<organism evidence="2 3">
    <name type="scientific">Tanacetum coccineum</name>
    <dbReference type="NCBI Taxonomy" id="301880"/>
    <lineage>
        <taxon>Eukaryota</taxon>
        <taxon>Viridiplantae</taxon>
        <taxon>Streptophyta</taxon>
        <taxon>Embryophyta</taxon>
        <taxon>Tracheophyta</taxon>
        <taxon>Spermatophyta</taxon>
        <taxon>Magnoliopsida</taxon>
        <taxon>eudicotyledons</taxon>
        <taxon>Gunneridae</taxon>
        <taxon>Pentapetalae</taxon>
        <taxon>asterids</taxon>
        <taxon>campanulids</taxon>
        <taxon>Asterales</taxon>
        <taxon>Asteraceae</taxon>
        <taxon>Asteroideae</taxon>
        <taxon>Anthemideae</taxon>
        <taxon>Anthemidinae</taxon>
        <taxon>Tanacetum</taxon>
    </lineage>
</organism>
<comment type="caution">
    <text evidence="2">The sequence shown here is derived from an EMBL/GenBank/DDBJ whole genome shotgun (WGS) entry which is preliminary data.</text>
</comment>
<dbReference type="EMBL" id="BQNB010021188">
    <property type="protein sequence ID" value="GJU03796.1"/>
    <property type="molecule type" value="Genomic_DNA"/>
</dbReference>
<keyword evidence="3" id="KW-1185">Reference proteome</keyword>
<name>A0ABQ5IUN6_9ASTR</name>
<reference evidence="2" key="2">
    <citation type="submission" date="2022-01" db="EMBL/GenBank/DDBJ databases">
        <authorList>
            <person name="Yamashiro T."/>
            <person name="Shiraishi A."/>
            <person name="Satake H."/>
            <person name="Nakayama K."/>
        </authorList>
    </citation>
    <scope>NUCLEOTIDE SEQUENCE</scope>
</reference>
<proteinExistence type="predicted"/>